<dbReference type="SMART" id="SM00382">
    <property type="entry name" value="AAA"/>
    <property type="match status" value="1"/>
</dbReference>
<evidence type="ECO:0000256" key="1">
    <source>
        <dbReference type="ARBA" id="ARBA00004202"/>
    </source>
</evidence>
<sequence length="338" mass="36285">MSAKTAAGDVLRVENLSVAVGDTPLVQQVDLRVPARSTVGLVGESGCGKSMTIMSISRLLPGTVRVDRASRILYDGVDLLGLSERQLEDIRGSQIGFVFQDPMTALNPVYRAESQIAQVLRRHEGMRSGPAKARARELLELVGIPEPGRTGKRFPHELSGGMRQRVVIAMAVAAGPRLLLADEPTTALDVTTQAQIIALLKSLQEQFGMAIVLVSHDLSLIAEASDTVSVMYAGRIVESGPADAVLSAPRHPYTAGLVRSMPTFATPRDRPMPEIPGRLPAPGDRPAGCLFRTRCEHEMPACATPPPVFQVGRQDVRCWLAEPAGAPDSGRHLIEEKA</sequence>
<evidence type="ECO:0000256" key="3">
    <source>
        <dbReference type="ARBA" id="ARBA00022448"/>
    </source>
</evidence>
<comment type="subcellular location">
    <subcellularLocation>
        <location evidence="1">Cell membrane</location>
        <topology evidence="1">Peripheral membrane protein</topology>
    </subcellularLocation>
</comment>
<dbReference type="RefSeq" id="WP_377252392.1">
    <property type="nucleotide sequence ID" value="NZ_JBHLUH010000036.1"/>
</dbReference>
<evidence type="ECO:0000313" key="11">
    <source>
        <dbReference type="Proteomes" id="UP001589867"/>
    </source>
</evidence>
<proteinExistence type="inferred from homology"/>
<evidence type="ECO:0000259" key="9">
    <source>
        <dbReference type="PROSITE" id="PS50893"/>
    </source>
</evidence>
<evidence type="ECO:0000313" key="10">
    <source>
        <dbReference type="EMBL" id="MFC0529534.1"/>
    </source>
</evidence>
<dbReference type="Gene3D" id="3.40.50.300">
    <property type="entry name" value="P-loop containing nucleotide triphosphate hydrolases"/>
    <property type="match status" value="1"/>
</dbReference>
<accession>A0ABV6M4S4</accession>
<keyword evidence="4" id="KW-1003">Cell membrane</keyword>
<dbReference type="PANTHER" id="PTHR43297">
    <property type="entry name" value="OLIGOPEPTIDE TRANSPORT ATP-BINDING PROTEIN APPD"/>
    <property type="match status" value="1"/>
</dbReference>
<gene>
    <name evidence="10" type="ORF">ACFFIA_17910</name>
</gene>
<dbReference type="InterPro" id="IPR003439">
    <property type="entry name" value="ABC_transporter-like_ATP-bd"/>
</dbReference>
<protein>
    <submittedName>
        <fullName evidence="10">ABC transporter ATP-binding protein</fullName>
    </submittedName>
</protein>
<keyword evidence="5" id="KW-0547">Nucleotide-binding</keyword>
<keyword evidence="3" id="KW-0813">Transport</keyword>
<evidence type="ECO:0000256" key="8">
    <source>
        <dbReference type="SAM" id="MobiDB-lite"/>
    </source>
</evidence>
<evidence type="ECO:0000256" key="7">
    <source>
        <dbReference type="ARBA" id="ARBA00023136"/>
    </source>
</evidence>
<dbReference type="GO" id="GO:0005524">
    <property type="term" value="F:ATP binding"/>
    <property type="evidence" value="ECO:0007669"/>
    <property type="project" value="UniProtKB-KW"/>
</dbReference>
<keyword evidence="7" id="KW-0472">Membrane</keyword>
<dbReference type="PANTHER" id="PTHR43297:SF2">
    <property type="entry name" value="DIPEPTIDE TRANSPORT ATP-BINDING PROTEIN DPPD"/>
    <property type="match status" value="1"/>
</dbReference>
<feature type="domain" description="ABC transporter" evidence="9">
    <location>
        <begin position="11"/>
        <end position="258"/>
    </location>
</feature>
<dbReference type="SUPFAM" id="SSF52540">
    <property type="entry name" value="P-loop containing nucleoside triphosphate hydrolases"/>
    <property type="match status" value="1"/>
</dbReference>
<evidence type="ECO:0000256" key="2">
    <source>
        <dbReference type="ARBA" id="ARBA00005417"/>
    </source>
</evidence>
<name>A0ABV6M4S4_9ACTN</name>
<dbReference type="CDD" id="cd03257">
    <property type="entry name" value="ABC_NikE_OppD_transporters"/>
    <property type="match status" value="1"/>
</dbReference>
<dbReference type="NCBIfam" id="TIGR01727">
    <property type="entry name" value="oligo_HPY"/>
    <property type="match status" value="1"/>
</dbReference>
<dbReference type="Pfam" id="PF08352">
    <property type="entry name" value="oligo_HPY"/>
    <property type="match status" value="1"/>
</dbReference>
<dbReference type="Proteomes" id="UP001589867">
    <property type="component" value="Unassembled WGS sequence"/>
</dbReference>
<dbReference type="EMBL" id="JBHLUH010000036">
    <property type="protein sequence ID" value="MFC0529534.1"/>
    <property type="molecule type" value="Genomic_DNA"/>
</dbReference>
<organism evidence="10 11">
    <name type="scientific">Phytohabitans kaempferiae</name>
    <dbReference type="NCBI Taxonomy" id="1620943"/>
    <lineage>
        <taxon>Bacteria</taxon>
        <taxon>Bacillati</taxon>
        <taxon>Actinomycetota</taxon>
        <taxon>Actinomycetes</taxon>
        <taxon>Micromonosporales</taxon>
        <taxon>Micromonosporaceae</taxon>
    </lineage>
</organism>
<keyword evidence="11" id="KW-1185">Reference proteome</keyword>
<dbReference type="PROSITE" id="PS50893">
    <property type="entry name" value="ABC_TRANSPORTER_2"/>
    <property type="match status" value="1"/>
</dbReference>
<dbReference type="InterPro" id="IPR003593">
    <property type="entry name" value="AAA+_ATPase"/>
</dbReference>
<evidence type="ECO:0000256" key="5">
    <source>
        <dbReference type="ARBA" id="ARBA00022741"/>
    </source>
</evidence>
<evidence type="ECO:0000256" key="4">
    <source>
        <dbReference type="ARBA" id="ARBA00022475"/>
    </source>
</evidence>
<feature type="region of interest" description="Disordered" evidence="8">
    <location>
        <begin position="264"/>
        <end position="283"/>
    </location>
</feature>
<keyword evidence="6 10" id="KW-0067">ATP-binding</keyword>
<dbReference type="InterPro" id="IPR013563">
    <property type="entry name" value="Oligopep_ABC_C"/>
</dbReference>
<dbReference type="Pfam" id="PF00005">
    <property type="entry name" value="ABC_tran"/>
    <property type="match status" value="1"/>
</dbReference>
<comment type="similarity">
    <text evidence="2">Belongs to the ABC transporter superfamily.</text>
</comment>
<dbReference type="InterPro" id="IPR017871">
    <property type="entry name" value="ABC_transporter-like_CS"/>
</dbReference>
<reference evidence="10 11" key="1">
    <citation type="submission" date="2024-09" db="EMBL/GenBank/DDBJ databases">
        <authorList>
            <person name="Sun Q."/>
            <person name="Mori K."/>
        </authorList>
    </citation>
    <scope>NUCLEOTIDE SEQUENCE [LARGE SCALE GENOMIC DNA]</scope>
    <source>
        <strain evidence="10 11">TBRC 3947</strain>
    </source>
</reference>
<dbReference type="InterPro" id="IPR050388">
    <property type="entry name" value="ABC_Ni/Peptide_Import"/>
</dbReference>
<dbReference type="PROSITE" id="PS00211">
    <property type="entry name" value="ABC_TRANSPORTER_1"/>
    <property type="match status" value="1"/>
</dbReference>
<comment type="caution">
    <text evidence="10">The sequence shown here is derived from an EMBL/GenBank/DDBJ whole genome shotgun (WGS) entry which is preliminary data.</text>
</comment>
<dbReference type="InterPro" id="IPR027417">
    <property type="entry name" value="P-loop_NTPase"/>
</dbReference>
<evidence type="ECO:0000256" key="6">
    <source>
        <dbReference type="ARBA" id="ARBA00022840"/>
    </source>
</evidence>